<evidence type="ECO:0000313" key="3">
    <source>
        <dbReference type="Proteomes" id="UP000274271"/>
    </source>
</evidence>
<feature type="transmembrane region" description="Helical" evidence="1">
    <location>
        <begin position="129"/>
        <end position="149"/>
    </location>
</feature>
<comment type="caution">
    <text evidence="2">The sequence shown here is derived from an EMBL/GenBank/DDBJ whole genome shotgun (WGS) entry which is preliminary data.</text>
</comment>
<accession>A0A3P1CUJ1</accession>
<gene>
    <name evidence="2" type="ORF">EHT87_01555</name>
</gene>
<feature type="transmembrane region" description="Helical" evidence="1">
    <location>
        <begin position="89"/>
        <end position="109"/>
    </location>
</feature>
<keyword evidence="3" id="KW-1185">Reference proteome</keyword>
<proteinExistence type="predicted"/>
<feature type="transmembrane region" description="Helical" evidence="1">
    <location>
        <begin position="9"/>
        <end position="26"/>
    </location>
</feature>
<dbReference type="OrthoDB" id="955066at2"/>
<dbReference type="AlphaFoldDB" id="A0A3P1CUJ1"/>
<protein>
    <submittedName>
        <fullName evidence="2">Uncharacterized protein</fullName>
    </submittedName>
</protein>
<dbReference type="RefSeq" id="WP_124903158.1">
    <property type="nucleotide sequence ID" value="NZ_RQJP01000001.1"/>
</dbReference>
<dbReference type="EMBL" id="RQJP01000001">
    <property type="protein sequence ID" value="RRB16997.1"/>
    <property type="molecule type" value="Genomic_DNA"/>
</dbReference>
<feature type="transmembrane region" description="Helical" evidence="1">
    <location>
        <begin position="56"/>
        <end position="77"/>
    </location>
</feature>
<reference evidence="2 3" key="1">
    <citation type="submission" date="2018-11" db="EMBL/GenBank/DDBJ databases">
        <authorList>
            <person name="Zhou Z."/>
            <person name="Wang G."/>
        </authorList>
    </citation>
    <scope>NUCLEOTIDE SEQUENCE [LARGE SCALE GENOMIC DNA]</scope>
    <source>
        <strain evidence="2 3">KCTC42998</strain>
    </source>
</reference>
<evidence type="ECO:0000313" key="2">
    <source>
        <dbReference type="EMBL" id="RRB16997.1"/>
    </source>
</evidence>
<keyword evidence="1" id="KW-0472">Membrane</keyword>
<organism evidence="2 3">
    <name type="scientific">Larkinella knui</name>
    <dbReference type="NCBI Taxonomy" id="2025310"/>
    <lineage>
        <taxon>Bacteria</taxon>
        <taxon>Pseudomonadati</taxon>
        <taxon>Bacteroidota</taxon>
        <taxon>Cytophagia</taxon>
        <taxon>Cytophagales</taxon>
        <taxon>Spirosomataceae</taxon>
        <taxon>Larkinella</taxon>
    </lineage>
</organism>
<keyword evidence="1" id="KW-0812">Transmembrane</keyword>
<evidence type="ECO:0000256" key="1">
    <source>
        <dbReference type="SAM" id="Phobius"/>
    </source>
</evidence>
<sequence length="167" mass="19601">MQDKTFDRLVAFALFFMAHWFFGNLYEEIVLAPNQLTDSYEALKGWQNYFKITNQIYYYVPFTQLAVVATTVLYFKSTGEKQKNLLKKAVITGWIAIFLTILIVTQLNLKLFFGDLEKYQHKLFTLSVIWLIGNAIRLYFVGASLFYVLKTYSLRQSLYADKTKYSD</sequence>
<dbReference type="Proteomes" id="UP000274271">
    <property type="component" value="Unassembled WGS sequence"/>
</dbReference>
<keyword evidence="1" id="KW-1133">Transmembrane helix</keyword>
<name>A0A3P1CUJ1_9BACT</name>